<evidence type="ECO:0000256" key="9">
    <source>
        <dbReference type="ARBA" id="ARBA00023002"/>
    </source>
</evidence>
<dbReference type="RefSeq" id="WP_167193865.1">
    <property type="nucleotide sequence ID" value="NZ_JAAORB010000005.1"/>
</dbReference>
<evidence type="ECO:0000256" key="10">
    <source>
        <dbReference type="ARBA" id="ARBA00023004"/>
    </source>
</evidence>
<dbReference type="GO" id="GO:0046872">
    <property type="term" value="F:metal ion binding"/>
    <property type="evidence" value="ECO:0007669"/>
    <property type="project" value="UniProtKB-KW"/>
</dbReference>
<evidence type="ECO:0000256" key="1">
    <source>
        <dbReference type="ARBA" id="ARBA00001974"/>
    </source>
</evidence>
<dbReference type="Pfam" id="PF01794">
    <property type="entry name" value="Ferric_reduct"/>
    <property type="match status" value="1"/>
</dbReference>
<dbReference type="PROSITE" id="PS51384">
    <property type="entry name" value="FAD_FR"/>
    <property type="match status" value="1"/>
</dbReference>
<keyword evidence="6" id="KW-0479">Metal-binding</keyword>
<feature type="transmembrane region" description="Helical" evidence="13">
    <location>
        <begin position="39"/>
        <end position="55"/>
    </location>
</feature>
<dbReference type="SUPFAM" id="SSF63380">
    <property type="entry name" value="Riboflavin synthase domain-like"/>
    <property type="match status" value="1"/>
</dbReference>
<evidence type="ECO:0000259" key="14">
    <source>
        <dbReference type="PROSITE" id="PS51384"/>
    </source>
</evidence>
<dbReference type="Proteomes" id="UP000639775">
    <property type="component" value="Unassembled WGS sequence"/>
</dbReference>
<protein>
    <submittedName>
        <fullName evidence="15">Ferredoxin reductase family protein</fullName>
    </submittedName>
</protein>
<comment type="cofactor">
    <cofactor evidence="1">
        <name>FAD</name>
        <dbReference type="ChEBI" id="CHEBI:57692"/>
    </cofactor>
</comment>
<dbReference type="GO" id="GO:0050660">
    <property type="term" value="F:flavin adenine dinucleotide binding"/>
    <property type="evidence" value="ECO:0007669"/>
    <property type="project" value="TreeGrafter"/>
</dbReference>
<feature type="domain" description="FAD-binding FR-type" evidence="14">
    <location>
        <begin position="203"/>
        <end position="304"/>
    </location>
</feature>
<gene>
    <name evidence="15" type="ORF">HAT86_04540</name>
</gene>
<keyword evidence="5" id="KW-0001">2Fe-2S</keyword>
<feature type="transmembrane region" description="Helical" evidence="13">
    <location>
        <begin position="113"/>
        <end position="134"/>
    </location>
</feature>
<keyword evidence="3" id="KW-0285">Flavoprotein</keyword>
<dbReference type="GO" id="GO:0016020">
    <property type="term" value="C:membrane"/>
    <property type="evidence" value="ECO:0007669"/>
    <property type="project" value="UniProtKB-SubCell"/>
</dbReference>
<evidence type="ECO:0000256" key="11">
    <source>
        <dbReference type="ARBA" id="ARBA00023014"/>
    </source>
</evidence>
<comment type="subcellular location">
    <subcellularLocation>
        <location evidence="2">Membrane</location>
        <topology evidence="2">Multi-pass membrane protein</topology>
    </subcellularLocation>
</comment>
<dbReference type="Gene3D" id="2.40.30.10">
    <property type="entry name" value="Translation factors"/>
    <property type="match status" value="1"/>
</dbReference>
<evidence type="ECO:0000313" key="16">
    <source>
        <dbReference type="Proteomes" id="UP000639775"/>
    </source>
</evidence>
<reference evidence="15" key="1">
    <citation type="submission" date="2020-03" db="EMBL/GenBank/DDBJ databases">
        <title>Roseovarius gahaiensis sp. nov., isolated from Gahai Saline Lake, China.</title>
        <authorList>
            <person name="Sun X."/>
        </authorList>
    </citation>
    <scope>NUCLEOTIDE SEQUENCE</scope>
    <source>
        <strain evidence="15">GH877</strain>
    </source>
</reference>
<keyword evidence="16" id="KW-1185">Reference proteome</keyword>
<evidence type="ECO:0000256" key="13">
    <source>
        <dbReference type="SAM" id="Phobius"/>
    </source>
</evidence>
<name>A0A967BBY0_9RHOB</name>
<dbReference type="SUPFAM" id="SSF52343">
    <property type="entry name" value="Ferredoxin reductase-like, C-terminal NADP-linked domain"/>
    <property type="match status" value="1"/>
</dbReference>
<keyword evidence="12 13" id="KW-0472">Membrane</keyword>
<evidence type="ECO:0000256" key="2">
    <source>
        <dbReference type="ARBA" id="ARBA00004141"/>
    </source>
</evidence>
<evidence type="ECO:0000313" key="15">
    <source>
        <dbReference type="EMBL" id="NHQ73735.1"/>
    </source>
</evidence>
<evidence type="ECO:0000256" key="4">
    <source>
        <dbReference type="ARBA" id="ARBA00022692"/>
    </source>
</evidence>
<dbReference type="EMBL" id="JAAORB010000005">
    <property type="protein sequence ID" value="NHQ73735.1"/>
    <property type="molecule type" value="Genomic_DNA"/>
</dbReference>
<feature type="transmembrane region" description="Helical" evidence="13">
    <location>
        <begin position="146"/>
        <end position="166"/>
    </location>
</feature>
<dbReference type="InterPro" id="IPR001433">
    <property type="entry name" value="OxRdtase_FAD/NAD-bd"/>
</dbReference>
<dbReference type="Gene3D" id="3.40.50.80">
    <property type="entry name" value="Nucleotide-binding domain of ferredoxin-NADP reductase (FNR) module"/>
    <property type="match status" value="1"/>
</dbReference>
<feature type="transmembrane region" description="Helical" evidence="13">
    <location>
        <begin position="75"/>
        <end position="93"/>
    </location>
</feature>
<evidence type="ECO:0000256" key="5">
    <source>
        <dbReference type="ARBA" id="ARBA00022714"/>
    </source>
</evidence>
<dbReference type="InterPro" id="IPR013130">
    <property type="entry name" value="Fe3_Rdtase_TM_dom"/>
</dbReference>
<dbReference type="PRINTS" id="PR00410">
    <property type="entry name" value="PHEHYDRXLASE"/>
</dbReference>
<dbReference type="AlphaFoldDB" id="A0A967BBY0"/>
<dbReference type="GO" id="GO:0016491">
    <property type="term" value="F:oxidoreductase activity"/>
    <property type="evidence" value="ECO:0007669"/>
    <property type="project" value="UniProtKB-KW"/>
</dbReference>
<keyword evidence="9" id="KW-0560">Oxidoreductase</keyword>
<dbReference type="PANTHER" id="PTHR47354:SF8">
    <property type="entry name" value="1,2-PHENYLACETYL-COA EPOXIDASE, SUBUNIT E"/>
    <property type="match status" value="1"/>
</dbReference>
<proteinExistence type="predicted"/>
<evidence type="ECO:0000256" key="8">
    <source>
        <dbReference type="ARBA" id="ARBA00022989"/>
    </source>
</evidence>
<dbReference type="Pfam" id="PF00175">
    <property type="entry name" value="NAD_binding_1"/>
    <property type="match status" value="1"/>
</dbReference>
<evidence type="ECO:0000256" key="12">
    <source>
        <dbReference type="ARBA" id="ARBA00023136"/>
    </source>
</evidence>
<organism evidence="15 16">
    <name type="scientific">Roseovarius gahaiensis</name>
    <dbReference type="NCBI Taxonomy" id="2716691"/>
    <lineage>
        <taxon>Bacteria</taxon>
        <taxon>Pseudomonadati</taxon>
        <taxon>Pseudomonadota</taxon>
        <taxon>Alphaproteobacteria</taxon>
        <taxon>Rhodobacterales</taxon>
        <taxon>Roseobacteraceae</taxon>
        <taxon>Roseovarius</taxon>
    </lineage>
</organism>
<keyword evidence="7" id="KW-0274">FAD</keyword>
<sequence length="440" mass="47879">MPAALLVALYLAAALLPLGLAWAQGLDPRSPWDELATGLVMVALAMILIEFLQLGRFRIITARVGSDVVMRAHQFLARAALAFVILHPFFYVSPMGPAPAWDMTGQTVLEYRWHALWPGIAAWLLLGALVAMAIGRDLLGYGYEIWRALHGALAVLVAGLGVLHALRAGRYSADPGLAWVWGGMLAVAIAALLYVYVIAPLLRLRHPWRVESVTPAAERIWRITLRPDSDRPFPYRAGQFAWLNIGHSPFSLNENPFSIASAPAQSDKLEFLIKELGDSTNRIGQVRPDTRAWTEGPHGHLTLAAHDRAPGIALIAGGVGIAPLLGILRQLAATDDPRPAVLLYGNRAQSQIVSGDELEQIAQTHGAEVHHVLSDPPPDWTGATGLIDGALLRRHFGRPAHRDWLYVLCGPPAMLQSVEHALLDMGVSPANILSEQFTYD</sequence>
<evidence type="ECO:0000256" key="6">
    <source>
        <dbReference type="ARBA" id="ARBA00022723"/>
    </source>
</evidence>
<feature type="transmembrane region" description="Helical" evidence="13">
    <location>
        <begin position="178"/>
        <end position="199"/>
    </location>
</feature>
<dbReference type="InterPro" id="IPR050415">
    <property type="entry name" value="MRET"/>
</dbReference>
<dbReference type="CDD" id="cd06198">
    <property type="entry name" value="FNR_like_3"/>
    <property type="match status" value="1"/>
</dbReference>
<dbReference type="Pfam" id="PF08022">
    <property type="entry name" value="FAD_binding_8"/>
    <property type="match status" value="1"/>
</dbReference>
<dbReference type="InterPro" id="IPR039261">
    <property type="entry name" value="FNR_nucleotide-bd"/>
</dbReference>
<dbReference type="PANTHER" id="PTHR47354">
    <property type="entry name" value="NADH OXIDOREDUCTASE HCR"/>
    <property type="match status" value="1"/>
</dbReference>
<comment type="caution">
    <text evidence="15">The sequence shown here is derived from an EMBL/GenBank/DDBJ whole genome shotgun (WGS) entry which is preliminary data.</text>
</comment>
<evidence type="ECO:0000256" key="3">
    <source>
        <dbReference type="ARBA" id="ARBA00022630"/>
    </source>
</evidence>
<dbReference type="GO" id="GO:0051537">
    <property type="term" value="F:2 iron, 2 sulfur cluster binding"/>
    <property type="evidence" value="ECO:0007669"/>
    <property type="project" value="UniProtKB-KW"/>
</dbReference>
<keyword evidence="11" id="KW-0411">Iron-sulfur</keyword>
<dbReference type="InterPro" id="IPR017927">
    <property type="entry name" value="FAD-bd_FR_type"/>
</dbReference>
<dbReference type="InterPro" id="IPR017938">
    <property type="entry name" value="Riboflavin_synthase-like_b-brl"/>
</dbReference>
<keyword evidence="10" id="KW-0408">Iron</keyword>
<accession>A0A967BBY0</accession>
<evidence type="ECO:0000256" key="7">
    <source>
        <dbReference type="ARBA" id="ARBA00022827"/>
    </source>
</evidence>
<keyword evidence="4 13" id="KW-0812">Transmembrane</keyword>
<dbReference type="InterPro" id="IPR013112">
    <property type="entry name" value="FAD-bd_8"/>
</dbReference>
<keyword evidence="8 13" id="KW-1133">Transmembrane helix</keyword>